<dbReference type="AlphaFoldDB" id="A0A934UDM2"/>
<evidence type="ECO:0000256" key="1">
    <source>
        <dbReference type="ARBA" id="ARBA00008007"/>
    </source>
</evidence>
<dbReference type="Gene3D" id="3.40.50.2020">
    <property type="match status" value="1"/>
</dbReference>
<proteinExistence type="inferred from homology"/>
<accession>A0A934UDM2</accession>
<organism evidence="2 3">
    <name type="scientific">Streptococcus zalophi</name>
    <dbReference type="NCBI Taxonomy" id="640031"/>
    <lineage>
        <taxon>Bacteria</taxon>
        <taxon>Bacillati</taxon>
        <taxon>Bacillota</taxon>
        <taxon>Bacilli</taxon>
        <taxon>Lactobacillales</taxon>
        <taxon>Streptococcaceae</taxon>
        <taxon>Streptococcus</taxon>
    </lineage>
</organism>
<reference evidence="2 3" key="1">
    <citation type="journal article" date="2021" name="Int. J. Syst. Evol. Microbiol.">
        <title>Streptococcus vicugnae sp. nov., isolated from faeces of alpacas (Vicugna pacos) and cattle (Bos taurus), Streptococcus zalophi sp. nov., and Streptococcus pacificus sp. nov., isolated from respiratory tract of California sea lions (Zalophus californianus).</title>
        <authorList>
            <person name="Volokhov D.V."/>
            <person name="Zagorodnyaya T.A."/>
            <person name="Shen Z."/>
            <person name="Blom J."/>
            <person name="Furtak V.A."/>
            <person name="Eisenberg T."/>
            <person name="Fan P."/>
            <person name="Jeong K.C."/>
            <person name="Gao Y."/>
            <person name="Zhang S."/>
            <person name="Amselle M."/>
        </authorList>
    </citation>
    <scope>NUCLEOTIDE SEQUENCE [LARGE SCALE GENOMIC DNA]</scope>
    <source>
        <strain evidence="3">CSL7508-lung</strain>
    </source>
</reference>
<dbReference type="PANTHER" id="PTHR47505">
    <property type="entry name" value="DNA UTILIZATION PROTEIN YHGH"/>
    <property type="match status" value="1"/>
</dbReference>
<comment type="similarity">
    <text evidence="1">Belongs to the ComF/GntX family.</text>
</comment>
<dbReference type="InterPro" id="IPR029057">
    <property type="entry name" value="PRTase-like"/>
</dbReference>
<dbReference type="InterPro" id="IPR000836">
    <property type="entry name" value="PRTase_dom"/>
</dbReference>
<comment type="caution">
    <text evidence="2">The sequence shown here is derived from an EMBL/GenBank/DDBJ whole genome shotgun (WGS) entry which is preliminary data.</text>
</comment>
<name>A0A934UDM2_9STRE</name>
<dbReference type="Proteomes" id="UP000644875">
    <property type="component" value="Unassembled WGS sequence"/>
</dbReference>
<evidence type="ECO:0000313" key="3">
    <source>
        <dbReference type="Proteomes" id="UP000644875"/>
    </source>
</evidence>
<evidence type="ECO:0000313" key="2">
    <source>
        <dbReference type="EMBL" id="MBJ8349920.1"/>
    </source>
</evidence>
<protein>
    <submittedName>
        <fullName evidence="2">ComF family protein</fullName>
    </submittedName>
</protein>
<dbReference type="CDD" id="cd06223">
    <property type="entry name" value="PRTases_typeI"/>
    <property type="match status" value="1"/>
</dbReference>
<dbReference type="EMBL" id="JAENBP010000004">
    <property type="protein sequence ID" value="MBJ8349920.1"/>
    <property type="molecule type" value="Genomic_DNA"/>
</dbReference>
<dbReference type="SUPFAM" id="SSF53271">
    <property type="entry name" value="PRTase-like"/>
    <property type="match status" value="1"/>
</dbReference>
<dbReference type="InterPro" id="IPR051910">
    <property type="entry name" value="ComF/GntX_DNA_util-trans"/>
</dbReference>
<sequence length="220" mass="25221">MTCLLCQRALINQIKLTDIILLKKEIPTICTECSSQFTKLSDCHCMTCFKEGILGICDDCHRWQEKGSKPSHQSLYLYNEAMKGFFSRYKFEGDYLLRKVFSNQIKLFLKGYKSYTIVPVPTNKERFSKRQFNQVTGFLDDAKVTYQDILIKKDGIAQSKKSKNERLAALMGFEIKSKVKIPPKILLIDDIYTTGATVLGIQKLLYQKGAKEVISFSLAR</sequence>
<keyword evidence="3" id="KW-1185">Reference proteome</keyword>
<gene>
    <name evidence="2" type="ORF">JHK64_04655</name>
</gene>
<dbReference type="PANTHER" id="PTHR47505:SF1">
    <property type="entry name" value="DNA UTILIZATION PROTEIN YHGH"/>
    <property type="match status" value="1"/>
</dbReference>
<dbReference type="RefSeq" id="WP_199567833.1">
    <property type="nucleotide sequence ID" value="NZ_JAENBP010000004.1"/>
</dbReference>